<reference evidence="3" key="1">
    <citation type="journal article" date="2019" name="Int. J. Syst. Evol. Microbiol.">
        <title>The Global Catalogue of Microorganisms (GCM) 10K type strain sequencing project: providing services to taxonomists for standard genome sequencing and annotation.</title>
        <authorList>
            <consortium name="The Broad Institute Genomics Platform"/>
            <consortium name="The Broad Institute Genome Sequencing Center for Infectious Disease"/>
            <person name="Wu L."/>
            <person name="Ma J."/>
        </authorList>
    </citation>
    <scope>NUCLEOTIDE SEQUENCE [LARGE SCALE GENOMIC DNA]</scope>
    <source>
        <strain evidence="3">JCM 17563</strain>
    </source>
</reference>
<gene>
    <name evidence="2" type="ORF">GCM10022280_23490</name>
</gene>
<feature type="chain" id="PRO_5045636157" description="Entericidin EcnA/B family protein" evidence="1">
    <location>
        <begin position="18"/>
        <end position="46"/>
    </location>
</feature>
<sequence>MRKFLTLTLIGGSLALAACNTVRGAAQDLNSAANCTENTINGQNCR</sequence>
<evidence type="ECO:0000313" key="2">
    <source>
        <dbReference type="EMBL" id="GAA4022169.1"/>
    </source>
</evidence>
<dbReference type="EMBL" id="BAABBQ010000001">
    <property type="protein sequence ID" value="GAA4022169.1"/>
    <property type="molecule type" value="Genomic_DNA"/>
</dbReference>
<dbReference type="RefSeq" id="WP_344707576.1">
    <property type="nucleotide sequence ID" value="NZ_BAABBQ010000001.1"/>
</dbReference>
<proteinExistence type="predicted"/>
<dbReference type="Proteomes" id="UP001500235">
    <property type="component" value="Unassembled WGS sequence"/>
</dbReference>
<evidence type="ECO:0008006" key="4">
    <source>
        <dbReference type="Google" id="ProtNLM"/>
    </source>
</evidence>
<accession>A0ABP7T994</accession>
<evidence type="ECO:0000256" key="1">
    <source>
        <dbReference type="SAM" id="SignalP"/>
    </source>
</evidence>
<organism evidence="2 3">
    <name type="scientific">Sphingomonas swuensis</name>
    <dbReference type="NCBI Taxonomy" id="977800"/>
    <lineage>
        <taxon>Bacteria</taxon>
        <taxon>Pseudomonadati</taxon>
        <taxon>Pseudomonadota</taxon>
        <taxon>Alphaproteobacteria</taxon>
        <taxon>Sphingomonadales</taxon>
        <taxon>Sphingomonadaceae</taxon>
        <taxon>Sphingomonas</taxon>
    </lineage>
</organism>
<dbReference type="PROSITE" id="PS51257">
    <property type="entry name" value="PROKAR_LIPOPROTEIN"/>
    <property type="match status" value="1"/>
</dbReference>
<comment type="caution">
    <text evidence="2">The sequence shown here is derived from an EMBL/GenBank/DDBJ whole genome shotgun (WGS) entry which is preliminary data.</text>
</comment>
<protein>
    <recommendedName>
        <fullName evidence="4">Entericidin EcnA/B family protein</fullName>
    </recommendedName>
</protein>
<keyword evidence="3" id="KW-1185">Reference proteome</keyword>
<name>A0ABP7T994_9SPHN</name>
<keyword evidence="1" id="KW-0732">Signal</keyword>
<evidence type="ECO:0000313" key="3">
    <source>
        <dbReference type="Proteomes" id="UP001500235"/>
    </source>
</evidence>
<feature type="signal peptide" evidence="1">
    <location>
        <begin position="1"/>
        <end position="17"/>
    </location>
</feature>